<evidence type="ECO:0000313" key="2">
    <source>
        <dbReference type="EMBL" id="KAJ7343991.1"/>
    </source>
</evidence>
<name>A0AAD6ZYC1_9AGAR</name>
<dbReference type="GO" id="GO:0004222">
    <property type="term" value="F:metalloendopeptidase activity"/>
    <property type="evidence" value="ECO:0007669"/>
    <property type="project" value="InterPro"/>
</dbReference>
<organism evidence="2 3">
    <name type="scientific">Mycena albidolilacea</name>
    <dbReference type="NCBI Taxonomy" id="1033008"/>
    <lineage>
        <taxon>Eukaryota</taxon>
        <taxon>Fungi</taxon>
        <taxon>Dikarya</taxon>
        <taxon>Basidiomycota</taxon>
        <taxon>Agaricomycotina</taxon>
        <taxon>Agaricomycetes</taxon>
        <taxon>Agaricomycetidae</taxon>
        <taxon>Agaricales</taxon>
        <taxon>Marasmiineae</taxon>
        <taxon>Mycenaceae</taxon>
        <taxon>Mycena</taxon>
    </lineage>
</organism>
<dbReference type="AlphaFoldDB" id="A0AAD6ZYC1"/>
<dbReference type="InterPro" id="IPR024079">
    <property type="entry name" value="MetalloPept_cat_dom_sf"/>
</dbReference>
<keyword evidence="3" id="KW-1185">Reference proteome</keyword>
<dbReference type="EMBL" id="JARIHO010000022">
    <property type="protein sequence ID" value="KAJ7343991.1"/>
    <property type="molecule type" value="Genomic_DNA"/>
</dbReference>
<dbReference type="Gene3D" id="3.40.390.10">
    <property type="entry name" value="Collagenase (Catalytic Domain)"/>
    <property type="match status" value="1"/>
</dbReference>
<dbReference type="SUPFAM" id="SSF55486">
    <property type="entry name" value="Metalloproteases ('zincins'), catalytic domain"/>
    <property type="match status" value="1"/>
</dbReference>
<evidence type="ECO:0000259" key="1">
    <source>
        <dbReference type="SMART" id="SM01351"/>
    </source>
</evidence>
<gene>
    <name evidence="2" type="ORF">DFH08DRAFT_1081306</name>
</gene>
<dbReference type="Proteomes" id="UP001218218">
    <property type="component" value="Unassembled WGS sequence"/>
</dbReference>
<comment type="caution">
    <text evidence="2">The sequence shown here is derived from an EMBL/GenBank/DDBJ whole genome shotgun (WGS) entry which is preliminary data.</text>
</comment>
<accession>A0AAD6ZYC1</accession>
<feature type="domain" description="Lysine-specific metallo-endopeptidase" evidence="1">
    <location>
        <begin position="201"/>
        <end position="360"/>
    </location>
</feature>
<evidence type="ECO:0000313" key="3">
    <source>
        <dbReference type="Proteomes" id="UP001218218"/>
    </source>
</evidence>
<reference evidence="2" key="1">
    <citation type="submission" date="2023-03" db="EMBL/GenBank/DDBJ databases">
        <title>Massive genome expansion in bonnet fungi (Mycena s.s.) driven by repeated elements and novel gene families across ecological guilds.</title>
        <authorList>
            <consortium name="Lawrence Berkeley National Laboratory"/>
            <person name="Harder C.B."/>
            <person name="Miyauchi S."/>
            <person name="Viragh M."/>
            <person name="Kuo A."/>
            <person name="Thoen E."/>
            <person name="Andreopoulos B."/>
            <person name="Lu D."/>
            <person name="Skrede I."/>
            <person name="Drula E."/>
            <person name="Henrissat B."/>
            <person name="Morin E."/>
            <person name="Kohler A."/>
            <person name="Barry K."/>
            <person name="LaButti K."/>
            <person name="Morin E."/>
            <person name="Salamov A."/>
            <person name="Lipzen A."/>
            <person name="Mereny Z."/>
            <person name="Hegedus B."/>
            <person name="Baldrian P."/>
            <person name="Stursova M."/>
            <person name="Weitz H."/>
            <person name="Taylor A."/>
            <person name="Grigoriev I.V."/>
            <person name="Nagy L.G."/>
            <person name="Martin F."/>
            <person name="Kauserud H."/>
        </authorList>
    </citation>
    <scope>NUCLEOTIDE SEQUENCE</scope>
    <source>
        <strain evidence="2">CBHHK002</strain>
    </source>
</reference>
<dbReference type="SMART" id="SM01351">
    <property type="entry name" value="Aspzincin_M35"/>
    <property type="match status" value="1"/>
</dbReference>
<sequence length="369" mass="39360">MESGIERPLLALTNSSSSAASHSSILLGSSVRWMGTRPRSRRRMDTGRTLRILPRTDVPAAPPMPGHPAPLDADFTSDLATSAFHDLHTLAQNSLAAFRAHEPATLPAAQALHTLKTGRSQPRGYDASFLFARERGFGYGLNMFSIARIVAFTVTAVGLASAAPADEVVSGLTKRVVYSCSDSVQDAFATASYSEAQIIAANAASYIATNGADSLFQTYFGNETSVVRPQWLYNQIANEHGTNFTIDCAPTTQCGSNTIADTVWHDTVFTTTHSDGTKTVTVGNYRATTYLCPIFYNRASLASLCTGASAGRADSLVHEMSHAFGHTKDYVYGCANTRALAISNPAEAANNAENFGCFSIAAYKATQCP</sequence>
<dbReference type="InterPro" id="IPR029463">
    <property type="entry name" value="Lys_MEP"/>
</dbReference>
<protein>
    <recommendedName>
        <fullName evidence="1">Lysine-specific metallo-endopeptidase domain-containing protein</fullName>
    </recommendedName>
</protein>
<dbReference type="Pfam" id="PF14521">
    <property type="entry name" value="Aspzincin_M35"/>
    <property type="match status" value="1"/>
</dbReference>
<proteinExistence type="predicted"/>